<comment type="caution">
    <text evidence="2">The sequence shown here is derived from an EMBL/GenBank/DDBJ whole genome shotgun (WGS) entry which is preliminary data.</text>
</comment>
<evidence type="ECO:0000313" key="3">
    <source>
        <dbReference type="Proteomes" id="UP000838756"/>
    </source>
</evidence>
<proteinExistence type="predicted"/>
<dbReference type="EMBL" id="CAKXAJ010024725">
    <property type="protein sequence ID" value="CAH2229558.1"/>
    <property type="molecule type" value="Genomic_DNA"/>
</dbReference>
<feature type="region of interest" description="Disordered" evidence="1">
    <location>
        <begin position="106"/>
        <end position="136"/>
    </location>
</feature>
<sequence>MIGDRGHNSADGGNPIQRKKAYKVESNETNKNTAVNWPVSEVGENKVSRNGTIEMIDITIKLVAKLIHVKFMPAWNGAKNAGCISVLNSQADSLRKICSISVARSGNQPQCNVSQERERKRENLDSTIPGSSGADM</sequence>
<gene>
    <name evidence="2" type="primary">jg19696</name>
    <name evidence="2" type="ORF">PAEG_LOCUS8997</name>
</gene>
<feature type="region of interest" description="Disordered" evidence="1">
    <location>
        <begin position="1"/>
        <end position="29"/>
    </location>
</feature>
<keyword evidence="3" id="KW-1185">Reference proteome</keyword>
<dbReference type="AlphaFoldDB" id="A0A8S4R2W4"/>
<organism evidence="2 3">
    <name type="scientific">Pararge aegeria aegeria</name>
    <dbReference type="NCBI Taxonomy" id="348720"/>
    <lineage>
        <taxon>Eukaryota</taxon>
        <taxon>Metazoa</taxon>
        <taxon>Ecdysozoa</taxon>
        <taxon>Arthropoda</taxon>
        <taxon>Hexapoda</taxon>
        <taxon>Insecta</taxon>
        <taxon>Pterygota</taxon>
        <taxon>Neoptera</taxon>
        <taxon>Endopterygota</taxon>
        <taxon>Lepidoptera</taxon>
        <taxon>Glossata</taxon>
        <taxon>Ditrysia</taxon>
        <taxon>Papilionoidea</taxon>
        <taxon>Nymphalidae</taxon>
        <taxon>Satyrinae</taxon>
        <taxon>Satyrini</taxon>
        <taxon>Parargina</taxon>
        <taxon>Pararge</taxon>
    </lineage>
</organism>
<protein>
    <submittedName>
        <fullName evidence="2">Jg19696 protein</fullName>
    </submittedName>
</protein>
<evidence type="ECO:0000313" key="2">
    <source>
        <dbReference type="EMBL" id="CAH2229558.1"/>
    </source>
</evidence>
<reference evidence="2" key="1">
    <citation type="submission" date="2022-03" db="EMBL/GenBank/DDBJ databases">
        <authorList>
            <person name="Lindestad O."/>
        </authorList>
    </citation>
    <scope>NUCLEOTIDE SEQUENCE</scope>
</reference>
<name>A0A8S4R2W4_9NEOP</name>
<feature type="compositionally biased region" description="Basic and acidic residues" evidence="1">
    <location>
        <begin position="115"/>
        <end position="124"/>
    </location>
</feature>
<accession>A0A8S4R2W4</accession>
<evidence type="ECO:0000256" key="1">
    <source>
        <dbReference type="SAM" id="MobiDB-lite"/>
    </source>
</evidence>
<dbReference type="Proteomes" id="UP000838756">
    <property type="component" value="Unassembled WGS sequence"/>
</dbReference>